<dbReference type="CDD" id="cd02981">
    <property type="entry name" value="PDI_b_family"/>
    <property type="match status" value="1"/>
</dbReference>
<evidence type="ECO:0000256" key="8">
    <source>
        <dbReference type="ARBA" id="ARBA00023157"/>
    </source>
</evidence>
<sequence>MQRLAVVLLLFTSTVPWMASADEESPAKDEGHVLVLDANNFHDTVKEHPFIVVEFYAPWCGHCKQLAPEYEKAAAILKENDPPIILAKVDANEESNKGLASEFDVRGYPTLKIVEKKGEVVRDYKGPRDAEGIVSYLKKQVGPPSSEITTAEEGEKLVHEADIIVVGVFKSPDSEEYKSFLSTASELRSDYEFKHTFDGSLLPKKDAVLTAPLIRVYKKFDEGFNDLKEFTPEGVKKFLDDVSIPYLVLFNKDPVQREYLTKIFQNPADAKAFLFVDAKDEGAEELKKVYGDLAKEHKGKGLRFLIADTEDGQNAIQYFGAKQDRLPSIVIQGSDEKKYMLEKANVGNVAAWLKEYLDGKASEFLKSEPVPEKNDEPVKIVVLDTLDELVLKSGKNVLLEFYAPWCGHCKNLAPILDEVAIALQPDSSVVIAKLDATANDVKDKRFDVKGFPTIYLYTATGKVVPYEGDRTKESIISFIESNKDSAEQSNVAAEVETDEKDEL</sequence>
<dbReference type="Proteomes" id="UP000886520">
    <property type="component" value="Chromosome 23"/>
</dbReference>
<dbReference type="CDD" id="cd02982">
    <property type="entry name" value="PDI_b'_family"/>
    <property type="match status" value="1"/>
</dbReference>
<protein>
    <recommendedName>
        <fullName evidence="4 13">Protein disulfide-isomerase</fullName>
        <ecNumber evidence="4 13">5.3.4.1</ecNumber>
    </recommendedName>
</protein>
<evidence type="ECO:0000256" key="6">
    <source>
        <dbReference type="ARBA" id="ARBA00022737"/>
    </source>
</evidence>
<dbReference type="InterPro" id="IPR005792">
    <property type="entry name" value="Prot_disulphide_isomerase"/>
</dbReference>
<dbReference type="InterPro" id="IPR017937">
    <property type="entry name" value="Thioredoxin_CS"/>
</dbReference>
<evidence type="ECO:0000256" key="7">
    <source>
        <dbReference type="ARBA" id="ARBA00022824"/>
    </source>
</evidence>
<dbReference type="InterPro" id="IPR036249">
    <property type="entry name" value="Thioredoxin-like_sf"/>
</dbReference>
<keyword evidence="5 13" id="KW-0732">Signal</keyword>
<dbReference type="PRINTS" id="PR00421">
    <property type="entry name" value="THIOREDOXIN"/>
</dbReference>
<dbReference type="PANTHER" id="PTHR18929">
    <property type="entry name" value="PROTEIN DISULFIDE ISOMERASE"/>
    <property type="match status" value="1"/>
</dbReference>
<dbReference type="NCBIfam" id="TIGR01130">
    <property type="entry name" value="ER_PDI_fam"/>
    <property type="match status" value="1"/>
</dbReference>
<dbReference type="CDD" id="cd02961">
    <property type="entry name" value="PDI_a_family"/>
    <property type="match status" value="1"/>
</dbReference>
<evidence type="ECO:0000256" key="1">
    <source>
        <dbReference type="ARBA" id="ARBA00001182"/>
    </source>
</evidence>
<keyword evidence="9 13" id="KW-0413">Isomerase</keyword>
<keyword evidence="16" id="KW-1185">Reference proteome</keyword>
<feature type="domain" description="Thioredoxin" evidence="14">
    <location>
        <begin position="13"/>
        <end position="142"/>
    </location>
</feature>
<feature type="domain" description="Thioredoxin" evidence="14">
    <location>
        <begin position="340"/>
        <end position="484"/>
    </location>
</feature>
<comment type="similarity">
    <text evidence="3 12">Belongs to the protein disulfide isomerase family.</text>
</comment>
<dbReference type="FunFam" id="3.40.30.10:FF:000107">
    <property type="entry name" value="Protein disulfide-isomerase 5-2"/>
    <property type="match status" value="1"/>
</dbReference>
<feature type="disulfide bond" description="Redox-active" evidence="11">
    <location>
        <begin position="406"/>
        <end position="409"/>
    </location>
</feature>
<evidence type="ECO:0000256" key="4">
    <source>
        <dbReference type="ARBA" id="ARBA00012723"/>
    </source>
</evidence>
<evidence type="ECO:0000313" key="16">
    <source>
        <dbReference type="Proteomes" id="UP000886520"/>
    </source>
</evidence>
<evidence type="ECO:0000256" key="12">
    <source>
        <dbReference type="RuleBase" id="RU004208"/>
    </source>
</evidence>
<evidence type="ECO:0000256" key="10">
    <source>
        <dbReference type="ARBA" id="ARBA00023284"/>
    </source>
</evidence>
<comment type="subcellular location">
    <subcellularLocation>
        <location evidence="2">Endoplasmic reticulum lumen</location>
    </subcellularLocation>
</comment>
<evidence type="ECO:0000256" key="13">
    <source>
        <dbReference type="RuleBase" id="RU361130"/>
    </source>
</evidence>
<dbReference type="Gene3D" id="3.40.30.10">
    <property type="entry name" value="Glutaredoxin"/>
    <property type="match status" value="4"/>
</dbReference>
<dbReference type="AlphaFoldDB" id="A0A9D4Z4M0"/>
<keyword evidence="6" id="KW-0677">Repeat</keyword>
<proteinExistence type="inferred from homology"/>
<dbReference type="Pfam" id="PF13848">
    <property type="entry name" value="Thioredoxin_6"/>
    <property type="match status" value="1"/>
</dbReference>
<dbReference type="Pfam" id="PF00085">
    <property type="entry name" value="Thioredoxin"/>
    <property type="match status" value="2"/>
</dbReference>
<dbReference type="OrthoDB" id="427280at2759"/>
<dbReference type="InterPro" id="IPR013766">
    <property type="entry name" value="Thioredoxin_domain"/>
</dbReference>
<dbReference type="CDD" id="cd02995">
    <property type="entry name" value="PDI_a_PDI_a'_C"/>
    <property type="match status" value="1"/>
</dbReference>
<dbReference type="GO" id="GO:0006457">
    <property type="term" value="P:protein folding"/>
    <property type="evidence" value="ECO:0007669"/>
    <property type="project" value="TreeGrafter"/>
</dbReference>
<comment type="caution">
    <text evidence="15">The sequence shown here is derived from an EMBL/GenBank/DDBJ whole genome shotgun (WGS) entry which is preliminary data.</text>
</comment>
<evidence type="ECO:0000256" key="3">
    <source>
        <dbReference type="ARBA" id="ARBA00006347"/>
    </source>
</evidence>
<feature type="disulfide bond" description="Redox-active" evidence="11">
    <location>
        <begin position="60"/>
        <end position="63"/>
    </location>
</feature>
<keyword evidence="10 11" id="KW-0676">Redox-active center</keyword>
<dbReference type="GO" id="GO:0034976">
    <property type="term" value="P:response to endoplasmic reticulum stress"/>
    <property type="evidence" value="ECO:0007669"/>
    <property type="project" value="TreeGrafter"/>
</dbReference>
<evidence type="ECO:0000256" key="2">
    <source>
        <dbReference type="ARBA" id="ARBA00004319"/>
    </source>
</evidence>
<reference evidence="15" key="1">
    <citation type="submission" date="2021-01" db="EMBL/GenBank/DDBJ databases">
        <title>Adiantum capillus-veneris genome.</title>
        <authorList>
            <person name="Fang Y."/>
            <person name="Liao Q."/>
        </authorList>
    </citation>
    <scope>NUCLEOTIDE SEQUENCE</scope>
    <source>
        <strain evidence="15">H3</strain>
        <tissue evidence="15">Leaf</tissue>
    </source>
</reference>
<feature type="signal peptide" evidence="13">
    <location>
        <begin position="1"/>
        <end position="21"/>
    </location>
</feature>
<dbReference type="GO" id="GO:0003756">
    <property type="term" value="F:protein disulfide isomerase activity"/>
    <property type="evidence" value="ECO:0007669"/>
    <property type="project" value="UniProtKB-EC"/>
</dbReference>
<dbReference type="SUPFAM" id="SSF52833">
    <property type="entry name" value="Thioredoxin-like"/>
    <property type="match status" value="4"/>
</dbReference>
<dbReference type="NCBIfam" id="TIGR01126">
    <property type="entry name" value="pdi_dom"/>
    <property type="match status" value="2"/>
</dbReference>
<keyword evidence="7" id="KW-0256">Endoplasmic reticulum</keyword>
<accession>A0A9D4Z4M0</accession>
<dbReference type="PROSITE" id="PS00194">
    <property type="entry name" value="THIOREDOXIN_1"/>
    <property type="match status" value="2"/>
</dbReference>
<evidence type="ECO:0000256" key="11">
    <source>
        <dbReference type="PIRSR" id="PIRSR605792-51"/>
    </source>
</evidence>
<dbReference type="EMBL" id="JABFUD020000023">
    <property type="protein sequence ID" value="KAI5061104.1"/>
    <property type="molecule type" value="Genomic_DNA"/>
</dbReference>
<organism evidence="15 16">
    <name type="scientific">Adiantum capillus-veneris</name>
    <name type="common">Maidenhair fern</name>
    <dbReference type="NCBI Taxonomy" id="13818"/>
    <lineage>
        <taxon>Eukaryota</taxon>
        <taxon>Viridiplantae</taxon>
        <taxon>Streptophyta</taxon>
        <taxon>Embryophyta</taxon>
        <taxon>Tracheophyta</taxon>
        <taxon>Polypodiopsida</taxon>
        <taxon>Polypodiidae</taxon>
        <taxon>Polypodiales</taxon>
        <taxon>Pteridineae</taxon>
        <taxon>Pteridaceae</taxon>
        <taxon>Vittarioideae</taxon>
        <taxon>Adiantum</taxon>
    </lineage>
</organism>
<feature type="chain" id="PRO_5039763039" description="Protein disulfide-isomerase" evidence="13">
    <location>
        <begin position="22"/>
        <end position="503"/>
    </location>
</feature>
<evidence type="ECO:0000259" key="14">
    <source>
        <dbReference type="PROSITE" id="PS51352"/>
    </source>
</evidence>
<dbReference type="EC" id="5.3.4.1" evidence="4 13"/>
<gene>
    <name evidence="15" type="ORF">GOP47_0023609</name>
</gene>
<dbReference type="PROSITE" id="PS51352">
    <property type="entry name" value="THIOREDOXIN_2"/>
    <property type="match status" value="2"/>
</dbReference>
<comment type="catalytic activity">
    <reaction evidence="1 13">
        <text>Catalyzes the rearrangement of -S-S- bonds in proteins.</text>
        <dbReference type="EC" id="5.3.4.1"/>
    </reaction>
</comment>
<name>A0A9D4Z4M0_ADICA</name>
<evidence type="ECO:0000256" key="9">
    <source>
        <dbReference type="ARBA" id="ARBA00023235"/>
    </source>
</evidence>
<evidence type="ECO:0000313" key="15">
    <source>
        <dbReference type="EMBL" id="KAI5061104.1"/>
    </source>
</evidence>
<dbReference type="InterPro" id="IPR005788">
    <property type="entry name" value="PDI_thioredoxin-like_dom"/>
</dbReference>
<dbReference type="PANTHER" id="PTHR18929:SF132">
    <property type="entry name" value="PROTEIN DISULFIDE-ISOMERASE A3"/>
    <property type="match status" value="1"/>
</dbReference>
<keyword evidence="8 11" id="KW-1015">Disulfide bond</keyword>
<evidence type="ECO:0000256" key="5">
    <source>
        <dbReference type="ARBA" id="ARBA00022729"/>
    </source>
</evidence>
<dbReference type="GO" id="GO:0005788">
    <property type="term" value="C:endoplasmic reticulum lumen"/>
    <property type="evidence" value="ECO:0007669"/>
    <property type="project" value="UniProtKB-SubCell"/>
</dbReference>